<dbReference type="Gene3D" id="1.10.10.10">
    <property type="entry name" value="Winged helix-like DNA-binding domain superfamily/Winged helix DNA-binding domain"/>
    <property type="match status" value="1"/>
</dbReference>
<feature type="domain" description="RNA polymerase sigma-70 region 2" evidence="7">
    <location>
        <begin position="40"/>
        <end position="90"/>
    </location>
</feature>
<dbReference type="InterPro" id="IPR014327">
    <property type="entry name" value="RNA_pol_sigma70_bacteroid"/>
</dbReference>
<dbReference type="Pfam" id="PF04542">
    <property type="entry name" value="Sigma70_r2"/>
    <property type="match status" value="1"/>
</dbReference>
<dbReference type="Gene3D" id="1.10.1740.10">
    <property type="match status" value="1"/>
</dbReference>
<dbReference type="NCBIfam" id="TIGR02937">
    <property type="entry name" value="sigma70-ECF"/>
    <property type="match status" value="1"/>
</dbReference>
<dbReference type="InterPro" id="IPR007627">
    <property type="entry name" value="RNA_pol_sigma70_r2"/>
</dbReference>
<dbReference type="InterPro" id="IPR036388">
    <property type="entry name" value="WH-like_DNA-bd_sf"/>
</dbReference>
<feature type="domain" description="RNA polymerase sigma factor 70 region 4 type 2" evidence="8">
    <location>
        <begin position="122"/>
        <end position="171"/>
    </location>
</feature>
<dbReference type="PATRIC" id="fig|1346330.5.peg.4125"/>
<dbReference type="PROSITE" id="PS01063">
    <property type="entry name" value="SIGMA70_ECF"/>
    <property type="match status" value="1"/>
</dbReference>
<dbReference type="SUPFAM" id="SSF88946">
    <property type="entry name" value="Sigma2 domain of RNA polymerase sigma factors"/>
    <property type="match status" value="1"/>
</dbReference>
<dbReference type="STRING" id="1346330.M472_01300"/>
<proteinExistence type="inferred from homology"/>
<keyword evidence="4 6" id="KW-0238">DNA-binding</keyword>
<evidence type="ECO:0000313" key="9">
    <source>
        <dbReference type="EMBL" id="ERJ57393.1"/>
    </source>
</evidence>
<gene>
    <name evidence="9" type="ORF">M472_01300</name>
</gene>
<keyword evidence="5 6" id="KW-0804">Transcription</keyword>
<dbReference type="AlphaFoldDB" id="U2J419"/>
<comment type="similarity">
    <text evidence="1 6">Belongs to the sigma-70 factor family. ECF subfamily.</text>
</comment>
<dbReference type="PANTHER" id="PTHR43133">
    <property type="entry name" value="RNA POLYMERASE ECF-TYPE SIGMA FACTO"/>
    <property type="match status" value="1"/>
</dbReference>
<dbReference type="PANTHER" id="PTHR43133:SF46">
    <property type="entry name" value="RNA POLYMERASE SIGMA-70 FACTOR ECF SUBFAMILY"/>
    <property type="match status" value="1"/>
</dbReference>
<reference evidence="9 10" key="1">
    <citation type="journal article" date="2013" name="Genome Announc.">
        <title>The Draft Genome Sequence of Sphingomonas paucimobilis Strain HER1398 (Proteobacteria), Host to the Giant PAU Phage, Indicates That It Is a Member of the Genus Sphingobacterium (Bacteroidetes).</title>
        <authorList>
            <person name="White R.A.III."/>
            <person name="Suttle C.A."/>
        </authorList>
    </citation>
    <scope>NUCLEOTIDE SEQUENCE [LARGE SCALE GENOMIC DNA]</scope>
    <source>
        <strain evidence="9 10">HER1398</strain>
    </source>
</reference>
<protein>
    <recommendedName>
        <fullName evidence="6">RNA polymerase sigma factor</fullName>
    </recommendedName>
</protein>
<dbReference type="InterPro" id="IPR013325">
    <property type="entry name" value="RNA_pol_sigma_r2"/>
</dbReference>
<sequence>MASKTYTDHEMIIQLQNSEEEVMWRIFDTYWESLFLTSFNIVKNRSSAEDIVQETLITIWDKRLELAIQHSLKAYLFSVVRYASYKEWRRIFIEKGETIDQLEIAVSESLIDNLIYKDLRAQINKVVESLPIRCKEVYILSREKQLSHKEISQLMNISTKTVENQLTKALRILRKSLANVPLATVLFQFLK</sequence>
<dbReference type="InterPro" id="IPR039425">
    <property type="entry name" value="RNA_pol_sigma-70-like"/>
</dbReference>
<dbReference type="SUPFAM" id="SSF88659">
    <property type="entry name" value="Sigma3 and sigma4 domains of RNA polymerase sigma factors"/>
    <property type="match status" value="1"/>
</dbReference>
<evidence type="ECO:0000259" key="7">
    <source>
        <dbReference type="Pfam" id="PF04542"/>
    </source>
</evidence>
<keyword evidence="3 6" id="KW-0731">Sigma factor</keyword>
<dbReference type="InterPro" id="IPR014284">
    <property type="entry name" value="RNA_pol_sigma-70_dom"/>
</dbReference>
<evidence type="ECO:0000256" key="3">
    <source>
        <dbReference type="ARBA" id="ARBA00023082"/>
    </source>
</evidence>
<evidence type="ECO:0000256" key="4">
    <source>
        <dbReference type="ARBA" id="ARBA00023125"/>
    </source>
</evidence>
<evidence type="ECO:0000256" key="1">
    <source>
        <dbReference type="ARBA" id="ARBA00010641"/>
    </source>
</evidence>
<dbReference type="GO" id="GO:0006352">
    <property type="term" value="P:DNA-templated transcription initiation"/>
    <property type="evidence" value="ECO:0007669"/>
    <property type="project" value="InterPro"/>
</dbReference>
<evidence type="ECO:0000256" key="6">
    <source>
        <dbReference type="RuleBase" id="RU000716"/>
    </source>
</evidence>
<evidence type="ECO:0000256" key="2">
    <source>
        <dbReference type="ARBA" id="ARBA00023015"/>
    </source>
</evidence>
<keyword evidence="2 6" id="KW-0805">Transcription regulation</keyword>
<keyword evidence="10" id="KW-1185">Reference proteome</keyword>
<name>U2J419_9SPHI</name>
<evidence type="ECO:0000256" key="5">
    <source>
        <dbReference type="ARBA" id="ARBA00023163"/>
    </source>
</evidence>
<dbReference type="InterPro" id="IPR000838">
    <property type="entry name" value="RNA_pol_sigma70_ECF_CS"/>
</dbReference>
<evidence type="ECO:0000259" key="8">
    <source>
        <dbReference type="Pfam" id="PF08281"/>
    </source>
</evidence>
<dbReference type="GO" id="GO:0016987">
    <property type="term" value="F:sigma factor activity"/>
    <property type="evidence" value="ECO:0007669"/>
    <property type="project" value="UniProtKB-KW"/>
</dbReference>
<accession>U2J419</accession>
<dbReference type="Proteomes" id="UP000016584">
    <property type="component" value="Unassembled WGS sequence"/>
</dbReference>
<dbReference type="Pfam" id="PF08281">
    <property type="entry name" value="Sigma70_r4_2"/>
    <property type="match status" value="1"/>
</dbReference>
<dbReference type="EMBL" id="ATDL01000022">
    <property type="protein sequence ID" value="ERJ57393.1"/>
    <property type="molecule type" value="Genomic_DNA"/>
</dbReference>
<dbReference type="NCBIfam" id="TIGR02985">
    <property type="entry name" value="Sig70_bacteroi1"/>
    <property type="match status" value="1"/>
</dbReference>
<organism evidence="9 10">
    <name type="scientific">Sphingobacterium paucimobilis HER1398</name>
    <dbReference type="NCBI Taxonomy" id="1346330"/>
    <lineage>
        <taxon>Bacteria</taxon>
        <taxon>Pseudomonadati</taxon>
        <taxon>Bacteroidota</taxon>
        <taxon>Sphingobacteriia</taxon>
        <taxon>Sphingobacteriales</taxon>
        <taxon>Sphingobacteriaceae</taxon>
        <taxon>Sphingobacterium</taxon>
    </lineage>
</organism>
<dbReference type="InterPro" id="IPR013249">
    <property type="entry name" value="RNA_pol_sigma70_r4_t2"/>
</dbReference>
<dbReference type="eggNOG" id="COG1595">
    <property type="taxonomic scope" value="Bacteria"/>
</dbReference>
<dbReference type="GO" id="GO:0003677">
    <property type="term" value="F:DNA binding"/>
    <property type="evidence" value="ECO:0007669"/>
    <property type="project" value="UniProtKB-KW"/>
</dbReference>
<evidence type="ECO:0000313" key="10">
    <source>
        <dbReference type="Proteomes" id="UP000016584"/>
    </source>
</evidence>
<comment type="caution">
    <text evidence="9">The sequence shown here is derived from an EMBL/GenBank/DDBJ whole genome shotgun (WGS) entry which is preliminary data.</text>
</comment>
<dbReference type="InterPro" id="IPR013324">
    <property type="entry name" value="RNA_pol_sigma_r3/r4-like"/>
</dbReference>